<protein>
    <submittedName>
        <fullName evidence="1">Uncharacterized protein</fullName>
    </submittedName>
</protein>
<name>A0ABQ9HPF5_9NEOP</name>
<evidence type="ECO:0000313" key="2">
    <source>
        <dbReference type="Proteomes" id="UP001159363"/>
    </source>
</evidence>
<evidence type="ECO:0000313" key="1">
    <source>
        <dbReference type="EMBL" id="KAJ8886175.1"/>
    </source>
</evidence>
<dbReference type="Proteomes" id="UP001159363">
    <property type="component" value="Chromosome X"/>
</dbReference>
<accession>A0ABQ9HPF5</accession>
<organism evidence="1 2">
    <name type="scientific">Dryococelus australis</name>
    <dbReference type="NCBI Taxonomy" id="614101"/>
    <lineage>
        <taxon>Eukaryota</taxon>
        <taxon>Metazoa</taxon>
        <taxon>Ecdysozoa</taxon>
        <taxon>Arthropoda</taxon>
        <taxon>Hexapoda</taxon>
        <taxon>Insecta</taxon>
        <taxon>Pterygota</taxon>
        <taxon>Neoptera</taxon>
        <taxon>Polyneoptera</taxon>
        <taxon>Phasmatodea</taxon>
        <taxon>Verophasmatodea</taxon>
        <taxon>Anareolatae</taxon>
        <taxon>Phasmatidae</taxon>
        <taxon>Eurycanthinae</taxon>
        <taxon>Dryococelus</taxon>
    </lineage>
</organism>
<feature type="non-terminal residue" evidence="1">
    <location>
        <position position="179"/>
    </location>
</feature>
<reference evidence="1 2" key="1">
    <citation type="submission" date="2023-02" db="EMBL/GenBank/DDBJ databases">
        <title>LHISI_Scaffold_Assembly.</title>
        <authorList>
            <person name="Stuart O.P."/>
            <person name="Cleave R."/>
            <person name="Magrath M.J.L."/>
            <person name="Mikheyev A.S."/>
        </authorList>
    </citation>
    <scope>NUCLEOTIDE SEQUENCE [LARGE SCALE GENOMIC DNA]</scope>
    <source>
        <strain evidence="1">Daus_M_001</strain>
        <tissue evidence="1">Leg muscle</tissue>
    </source>
</reference>
<keyword evidence="2" id="KW-1185">Reference proteome</keyword>
<dbReference type="EMBL" id="JARBHB010000004">
    <property type="protein sequence ID" value="KAJ8886175.1"/>
    <property type="molecule type" value="Genomic_DNA"/>
</dbReference>
<proteinExistence type="predicted"/>
<comment type="caution">
    <text evidence="1">The sequence shown here is derived from an EMBL/GenBank/DDBJ whole genome shotgun (WGS) entry which is preliminary data.</text>
</comment>
<sequence>MGTRLRKLKKSLNRKKLSDSKTIYAGSVTKLLISFRDIMAQQLESIQTISKILKKQFGQLISTNFPHKRSQYITYDPPPPGPDTWCKYRKAELTGDFHSHEYSIPEAVMLVVKPVYRDLAHPDLLRKLIHGKTQNSNELPKNVVVGLKTLQWGVNEGVISLNEGNFGRLTVLQEIDIWT</sequence>
<gene>
    <name evidence="1" type="ORF">PR048_012384</name>
</gene>